<feature type="region of interest" description="Disordered" evidence="1">
    <location>
        <begin position="1"/>
        <end position="22"/>
    </location>
</feature>
<name>A0A1X6MXI0_9APHY</name>
<evidence type="ECO:0000313" key="3">
    <source>
        <dbReference type="Proteomes" id="UP000194127"/>
    </source>
</evidence>
<accession>A0A1X6MXI0</accession>
<reference evidence="2 3" key="1">
    <citation type="submission" date="2017-04" db="EMBL/GenBank/DDBJ databases">
        <title>Genome Sequence of the Model Brown-Rot Fungus Postia placenta SB12.</title>
        <authorList>
            <consortium name="DOE Joint Genome Institute"/>
            <person name="Gaskell J."/>
            <person name="Kersten P."/>
            <person name="Larrondo L.F."/>
            <person name="Canessa P."/>
            <person name="Martinez D."/>
            <person name="Hibbett D."/>
            <person name="Schmoll M."/>
            <person name="Kubicek C.P."/>
            <person name="Martinez A.T."/>
            <person name="Yadav J."/>
            <person name="Master E."/>
            <person name="Magnuson J.K."/>
            <person name="James T."/>
            <person name="Yaver D."/>
            <person name="Berka R."/>
            <person name="Labutti K."/>
            <person name="Lipzen A."/>
            <person name="Aerts A."/>
            <person name="Barry K."/>
            <person name="Henrissat B."/>
            <person name="Blanchette R."/>
            <person name="Grigoriev I."/>
            <person name="Cullen D."/>
        </authorList>
    </citation>
    <scope>NUCLEOTIDE SEQUENCE [LARGE SCALE GENOMIC DNA]</scope>
    <source>
        <strain evidence="2 3">MAD-698-R-SB12</strain>
    </source>
</reference>
<evidence type="ECO:0000256" key="1">
    <source>
        <dbReference type="SAM" id="MobiDB-lite"/>
    </source>
</evidence>
<dbReference type="AlphaFoldDB" id="A0A1X6MXI0"/>
<dbReference type="Proteomes" id="UP000194127">
    <property type="component" value="Unassembled WGS sequence"/>
</dbReference>
<dbReference type="GeneID" id="36328418"/>
<dbReference type="EMBL" id="KZ110599">
    <property type="protein sequence ID" value="OSX61047.1"/>
    <property type="molecule type" value="Genomic_DNA"/>
</dbReference>
<organism evidence="2 3">
    <name type="scientific">Postia placenta MAD-698-R-SB12</name>
    <dbReference type="NCBI Taxonomy" id="670580"/>
    <lineage>
        <taxon>Eukaryota</taxon>
        <taxon>Fungi</taxon>
        <taxon>Dikarya</taxon>
        <taxon>Basidiomycota</taxon>
        <taxon>Agaricomycotina</taxon>
        <taxon>Agaricomycetes</taxon>
        <taxon>Polyporales</taxon>
        <taxon>Adustoporiaceae</taxon>
        <taxon>Rhodonia</taxon>
    </lineage>
</organism>
<sequence>EILAKVLSDRETGRPHSRANAQLQAHTAERMFQWHRFYSDRGKVPELAYSRSADFEAFTEWCAVETRAENLLILWE</sequence>
<gene>
    <name evidence="2" type="ORF">POSPLADRAFT_1116514</name>
</gene>
<keyword evidence="3" id="KW-1185">Reference proteome</keyword>
<dbReference type="RefSeq" id="XP_024337841.1">
    <property type="nucleotide sequence ID" value="XM_024483469.1"/>
</dbReference>
<evidence type="ECO:0000313" key="2">
    <source>
        <dbReference type="EMBL" id="OSX61047.1"/>
    </source>
</evidence>
<protein>
    <submittedName>
        <fullName evidence="2">Uncharacterized protein</fullName>
    </submittedName>
</protein>
<feature type="non-terminal residue" evidence="2">
    <location>
        <position position="76"/>
    </location>
</feature>
<feature type="non-terminal residue" evidence="2">
    <location>
        <position position="1"/>
    </location>
</feature>
<proteinExistence type="predicted"/>